<gene>
    <name evidence="1" type="ORF">OLMES_3310</name>
</gene>
<keyword evidence="2" id="KW-1185">Reference proteome</keyword>
<evidence type="ECO:0000313" key="1">
    <source>
        <dbReference type="EMBL" id="ARU57350.1"/>
    </source>
</evidence>
<dbReference type="AlphaFoldDB" id="A0A1Y0IAS2"/>
<dbReference type="EMBL" id="CP021425">
    <property type="protein sequence ID" value="ARU57350.1"/>
    <property type="molecule type" value="Genomic_DNA"/>
</dbReference>
<accession>A0A1Y0IAS2</accession>
<dbReference type="RefSeq" id="WP_087462252.1">
    <property type="nucleotide sequence ID" value="NZ_CP021425.1"/>
</dbReference>
<protein>
    <submittedName>
        <fullName evidence="1">Uncharacterized protein</fullName>
    </submittedName>
</protein>
<proteinExistence type="predicted"/>
<name>A0A1Y0IAS2_9GAMM</name>
<sequence length="113" mass="13053">MDVKTTFLEQDRLIGYEVEITSNLLVDINNEMILSDDDNRTNEYRINVVEEDLLDKTLDHLTCCVGGKYLVYFDRITIIGELQKTITNELILKNVQKLIIHYDDEDSLVSLVG</sequence>
<dbReference type="Proteomes" id="UP000196027">
    <property type="component" value="Chromosome"/>
</dbReference>
<dbReference type="KEGG" id="ome:OLMES_3310"/>
<reference evidence="1 2" key="1">
    <citation type="submission" date="2017-05" db="EMBL/GenBank/DDBJ databases">
        <title>Genomic insights into alkan degradation activity of Oleiphilus messinensis.</title>
        <authorList>
            <person name="Kozyavkin S.A."/>
            <person name="Slesarev A.I."/>
            <person name="Golyshin P.N."/>
            <person name="Korzhenkov A."/>
            <person name="Golyshina O.N."/>
            <person name="Toshchakov S.V."/>
        </authorList>
    </citation>
    <scope>NUCLEOTIDE SEQUENCE [LARGE SCALE GENOMIC DNA]</scope>
    <source>
        <strain evidence="1 2">ME102</strain>
    </source>
</reference>
<organism evidence="1 2">
    <name type="scientific">Oleiphilus messinensis</name>
    <dbReference type="NCBI Taxonomy" id="141451"/>
    <lineage>
        <taxon>Bacteria</taxon>
        <taxon>Pseudomonadati</taxon>
        <taxon>Pseudomonadota</taxon>
        <taxon>Gammaproteobacteria</taxon>
        <taxon>Oceanospirillales</taxon>
        <taxon>Oleiphilaceae</taxon>
        <taxon>Oleiphilus</taxon>
    </lineage>
</organism>
<evidence type="ECO:0000313" key="2">
    <source>
        <dbReference type="Proteomes" id="UP000196027"/>
    </source>
</evidence>